<dbReference type="EMBL" id="JACHXI010000007">
    <property type="protein sequence ID" value="MBB3103403.1"/>
    <property type="molecule type" value="Genomic_DNA"/>
</dbReference>
<dbReference type="SUPFAM" id="SSF46785">
    <property type="entry name" value="Winged helix' DNA-binding domain"/>
    <property type="match status" value="1"/>
</dbReference>
<comment type="caution">
    <text evidence="6">The sequence shown here is derived from an EMBL/GenBank/DDBJ whole genome shotgun (WGS) entry which is preliminary data.</text>
</comment>
<dbReference type="PANTHER" id="PTHR30537:SF21">
    <property type="entry name" value="HTH-TYPE TRANSCRIPTIONAL REGULATOR SINR-RELATED"/>
    <property type="match status" value="1"/>
</dbReference>
<dbReference type="InterPro" id="IPR000847">
    <property type="entry name" value="LysR_HTH_N"/>
</dbReference>
<dbReference type="CDD" id="cd08422">
    <property type="entry name" value="PBP2_CrgA_like"/>
    <property type="match status" value="1"/>
</dbReference>
<evidence type="ECO:0000256" key="2">
    <source>
        <dbReference type="ARBA" id="ARBA00023015"/>
    </source>
</evidence>
<dbReference type="Proteomes" id="UP000549250">
    <property type="component" value="Unassembled WGS sequence"/>
</dbReference>
<keyword evidence="4" id="KW-0804">Transcription</keyword>
<accession>A0A839T6U7</accession>
<evidence type="ECO:0000256" key="4">
    <source>
        <dbReference type="ARBA" id="ARBA00023163"/>
    </source>
</evidence>
<dbReference type="InterPro" id="IPR036388">
    <property type="entry name" value="WH-like_DNA-bd_sf"/>
</dbReference>
<sequence length="301" mass="33851">MIRLEDLALFVRTTAHGSFSGAAREMNLLPAQVSAAIKRLERELDIRLFARSTRSLRLTAEGEQYLPYARKMLDTLHEAQQCLQREKTELQGTLQIAAPSDFGRNLLLPWLSDLRRNHPQLSLRVLLSDQIADVFRAPVDAAIRYGRIADASFIALPLAPDNQRVLVAAPAYLEHHGQPATLTALAQHRCLLFQIRGRVHDRWVFQENGTQRQVVVSGSMISDDAEVVRRWALAGEGIAYKSWLDVSQDVREGRLQVLLEQCGGEPAPLQLVCPHRQQFSPAIQQLYALVKARCAQLTRNP</sequence>
<dbReference type="Gene3D" id="1.10.10.10">
    <property type="entry name" value="Winged helix-like DNA-binding domain superfamily/Winged helix DNA-binding domain"/>
    <property type="match status" value="1"/>
</dbReference>
<gene>
    <name evidence="6" type="ORF">FHR87_001799</name>
</gene>
<proteinExistence type="inferred from homology"/>
<dbReference type="SUPFAM" id="SSF53850">
    <property type="entry name" value="Periplasmic binding protein-like II"/>
    <property type="match status" value="1"/>
</dbReference>
<evidence type="ECO:0000256" key="1">
    <source>
        <dbReference type="ARBA" id="ARBA00009437"/>
    </source>
</evidence>
<keyword evidence="3 6" id="KW-0238">DNA-binding</keyword>
<evidence type="ECO:0000256" key="3">
    <source>
        <dbReference type="ARBA" id="ARBA00023125"/>
    </source>
</evidence>
<feature type="domain" description="HTH lysR-type" evidence="5">
    <location>
        <begin position="2"/>
        <end position="59"/>
    </location>
</feature>
<organism evidence="6 7">
    <name type="scientific">Azomonas macrocytogenes</name>
    <name type="common">Azotobacter macrocytogenes</name>
    <dbReference type="NCBI Taxonomy" id="69962"/>
    <lineage>
        <taxon>Bacteria</taxon>
        <taxon>Pseudomonadati</taxon>
        <taxon>Pseudomonadota</taxon>
        <taxon>Gammaproteobacteria</taxon>
        <taxon>Pseudomonadales</taxon>
        <taxon>Pseudomonadaceae</taxon>
        <taxon>Azomonas</taxon>
    </lineage>
</organism>
<dbReference type="InterPro" id="IPR058163">
    <property type="entry name" value="LysR-type_TF_proteobact-type"/>
</dbReference>
<dbReference type="Pfam" id="PF03466">
    <property type="entry name" value="LysR_substrate"/>
    <property type="match status" value="1"/>
</dbReference>
<protein>
    <submittedName>
        <fullName evidence="6">DNA-binding transcriptional LysR family regulator</fullName>
    </submittedName>
</protein>
<keyword evidence="7" id="KW-1185">Reference proteome</keyword>
<dbReference type="GO" id="GO:0003700">
    <property type="term" value="F:DNA-binding transcription factor activity"/>
    <property type="evidence" value="ECO:0007669"/>
    <property type="project" value="InterPro"/>
</dbReference>
<evidence type="ECO:0000313" key="7">
    <source>
        <dbReference type="Proteomes" id="UP000549250"/>
    </source>
</evidence>
<evidence type="ECO:0000313" key="6">
    <source>
        <dbReference type="EMBL" id="MBB3103403.1"/>
    </source>
</evidence>
<dbReference type="AlphaFoldDB" id="A0A839T6U7"/>
<evidence type="ECO:0000259" key="5">
    <source>
        <dbReference type="PROSITE" id="PS50931"/>
    </source>
</evidence>
<dbReference type="InterPro" id="IPR036390">
    <property type="entry name" value="WH_DNA-bd_sf"/>
</dbReference>
<dbReference type="GO" id="GO:0043565">
    <property type="term" value="F:sequence-specific DNA binding"/>
    <property type="evidence" value="ECO:0007669"/>
    <property type="project" value="TreeGrafter"/>
</dbReference>
<dbReference type="PROSITE" id="PS50931">
    <property type="entry name" value="HTH_LYSR"/>
    <property type="match status" value="1"/>
</dbReference>
<dbReference type="FunFam" id="1.10.10.10:FF:000001">
    <property type="entry name" value="LysR family transcriptional regulator"/>
    <property type="match status" value="1"/>
</dbReference>
<comment type="similarity">
    <text evidence="1">Belongs to the LysR transcriptional regulatory family.</text>
</comment>
<dbReference type="Gene3D" id="3.40.190.290">
    <property type="match status" value="1"/>
</dbReference>
<dbReference type="RefSeq" id="WP_183166346.1">
    <property type="nucleotide sequence ID" value="NZ_JACHXI010000007.1"/>
</dbReference>
<dbReference type="InterPro" id="IPR005119">
    <property type="entry name" value="LysR_subst-bd"/>
</dbReference>
<dbReference type="Pfam" id="PF00126">
    <property type="entry name" value="HTH_1"/>
    <property type="match status" value="1"/>
</dbReference>
<dbReference type="FunFam" id="3.40.190.290:FF:000001">
    <property type="entry name" value="Transcriptional regulator, LysR family"/>
    <property type="match status" value="1"/>
</dbReference>
<dbReference type="GO" id="GO:0006351">
    <property type="term" value="P:DNA-templated transcription"/>
    <property type="evidence" value="ECO:0007669"/>
    <property type="project" value="TreeGrafter"/>
</dbReference>
<keyword evidence="2" id="KW-0805">Transcription regulation</keyword>
<name>A0A839T6U7_AZOMA</name>
<dbReference type="PANTHER" id="PTHR30537">
    <property type="entry name" value="HTH-TYPE TRANSCRIPTIONAL REGULATOR"/>
    <property type="match status" value="1"/>
</dbReference>
<reference evidence="6 7" key="1">
    <citation type="submission" date="2020-08" db="EMBL/GenBank/DDBJ databases">
        <title>Genomic Encyclopedia of Type Strains, Phase III (KMG-III): the genomes of soil and plant-associated and newly described type strains.</title>
        <authorList>
            <person name="Whitman W."/>
        </authorList>
    </citation>
    <scope>NUCLEOTIDE SEQUENCE [LARGE SCALE GENOMIC DNA]</scope>
    <source>
        <strain evidence="6 7">CECT 4462</strain>
    </source>
</reference>